<feature type="binding site" evidence="6">
    <location>
        <position position="536"/>
    </location>
    <ligand>
        <name>Zn(2+)</name>
        <dbReference type="ChEBI" id="CHEBI:29105"/>
    </ligand>
</feature>
<comment type="subunit">
    <text evidence="6">Forms a complex with DabB.</text>
</comment>
<feature type="binding site" evidence="6">
    <location>
        <position position="551"/>
    </location>
    <ligand>
        <name>Zn(2+)</name>
        <dbReference type="ChEBI" id="CHEBI:29105"/>
    </ligand>
</feature>
<gene>
    <name evidence="6" type="primary">dabA</name>
    <name evidence="7" type="ORF">ACFYG5_11875</name>
</gene>
<evidence type="ECO:0000256" key="6">
    <source>
        <dbReference type="HAMAP-Rule" id="MF_01871"/>
    </source>
</evidence>
<comment type="subcellular location">
    <subcellularLocation>
        <location evidence="6">Cell membrane</location>
        <topology evidence="6">Peripheral membrane protein</topology>
    </subcellularLocation>
</comment>
<feature type="binding site" evidence="6">
    <location>
        <position position="354"/>
    </location>
    <ligand>
        <name>Zn(2+)</name>
        <dbReference type="ChEBI" id="CHEBI:29105"/>
    </ligand>
</feature>
<dbReference type="GO" id="GO:0005886">
    <property type="term" value="C:plasma membrane"/>
    <property type="evidence" value="ECO:0007669"/>
    <property type="project" value="UniProtKB-SubCell"/>
</dbReference>
<comment type="function">
    <text evidence="6">Part of an energy-coupled inorganic carbon pump.</text>
</comment>
<dbReference type="AlphaFoldDB" id="A0AB74USH7"/>
<protein>
    <recommendedName>
        <fullName evidence="6">Probable inorganic carbon transporter subunit DabA</fullName>
    </recommendedName>
</protein>
<keyword evidence="4 6" id="KW-0862">Zinc</keyword>
<keyword evidence="2 6" id="KW-1003">Cell membrane</keyword>
<evidence type="ECO:0000256" key="1">
    <source>
        <dbReference type="ARBA" id="ARBA00022448"/>
    </source>
</evidence>
<reference evidence="7" key="1">
    <citation type="submission" date="2024-10" db="EMBL/GenBank/DDBJ databases">
        <authorList>
            <person name="Lesea H.P."/>
            <person name="Kuehl J.V."/>
            <person name="Chandonia J.-M."/>
        </authorList>
    </citation>
    <scope>NUCLEOTIDE SEQUENCE</scope>
    <source>
        <strain evidence="7">FW102-FHT14D07</strain>
    </source>
</reference>
<accession>A0AB74USH7</accession>
<dbReference type="RefSeq" id="WP_395116876.1">
    <property type="nucleotide sequence ID" value="NZ_CP170721.1"/>
</dbReference>
<keyword evidence="3 6" id="KW-0479">Metal-binding</keyword>
<proteinExistence type="inferred from homology"/>
<keyword evidence="5 6" id="KW-0472">Membrane</keyword>
<organism evidence="7">
    <name type="scientific">Rhodanobacter sp. FW102-FHT14D07</name>
    <dbReference type="NCBI Taxonomy" id="3351462"/>
    <lineage>
        <taxon>Bacteria</taxon>
        <taxon>Pseudomonadati</taxon>
        <taxon>Pseudomonadota</taxon>
        <taxon>Gammaproteobacteria</taxon>
        <taxon>Lysobacterales</taxon>
        <taxon>Rhodanobacteraceae</taxon>
        <taxon>Rhodanobacter</taxon>
    </lineage>
</organism>
<dbReference type="GO" id="GO:0008270">
    <property type="term" value="F:zinc ion binding"/>
    <property type="evidence" value="ECO:0007669"/>
    <property type="project" value="UniProtKB-UniRule"/>
</dbReference>
<evidence type="ECO:0000256" key="5">
    <source>
        <dbReference type="ARBA" id="ARBA00023136"/>
    </source>
</evidence>
<comment type="similarity">
    <text evidence="6">Belongs to the inorganic carbon transporter (TC 9.A.2) DabA family.</text>
</comment>
<dbReference type="HAMAP" id="MF_01871">
    <property type="entry name" value="DabA"/>
    <property type="match status" value="1"/>
</dbReference>
<evidence type="ECO:0000256" key="4">
    <source>
        <dbReference type="ARBA" id="ARBA00022833"/>
    </source>
</evidence>
<evidence type="ECO:0000256" key="2">
    <source>
        <dbReference type="ARBA" id="ARBA00022475"/>
    </source>
</evidence>
<dbReference type="Pfam" id="PF10070">
    <property type="entry name" value="DabA"/>
    <property type="match status" value="1"/>
</dbReference>
<name>A0AB74USH7_9GAMM</name>
<feature type="binding site" evidence="6">
    <location>
        <position position="352"/>
    </location>
    <ligand>
        <name>Zn(2+)</name>
        <dbReference type="ChEBI" id="CHEBI:29105"/>
    </ligand>
</feature>
<comment type="cofactor">
    <cofactor evidence="6">
        <name>Zn(2+)</name>
        <dbReference type="ChEBI" id="CHEBI:29105"/>
    </cofactor>
</comment>
<dbReference type="PANTHER" id="PTHR38344">
    <property type="entry name" value="UPF0753 PROTEIN AQ_863"/>
    <property type="match status" value="1"/>
</dbReference>
<keyword evidence="1 6" id="KW-0813">Transport</keyword>
<evidence type="ECO:0000313" key="7">
    <source>
        <dbReference type="EMBL" id="XIA17265.1"/>
    </source>
</evidence>
<dbReference type="EMBL" id="CP170721">
    <property type="protein sequence ID" value="XIA17265.1"/>
    <property type="molecule type" value="Genomic_DNA"/>
</dbReference>
<dbReference type="InterPro" id="IPR018752">
    <property type="entry name" value="DabA"/>
</dbReference>
<sequence>MNAIALKIREQADPIPPSSDIGAGRACEAAQRACGRIAPLWPLKNFVAVNPFLGMADRRFGEVARVMAEVAGARMTMPRAFYRDAIAQGRITDRDLGQALLRKGSAAPRTLDVAALRRQLQTEDVATHAPLPTVADVAGKLTGRDWASFACERISLWAAGYFDAGQALWPASTRHLGPYAAWREEAAIDRTPQVMGLAGFHRSIGALPATAEAMIAHGAARLKMDEAGLADYFHRLLMSVGGWAGYARYQVWQSGLAGRRDDTLLELLAIRLAFEVALLETCQPVAALAAGWEQARACFAALARENEPAAPTLEEILQDAYEIAWQRSFLAKLAAPRPSVIAMRPAVQAVFCIDVRSETFRRALENVAPGVETLGMAGFFGMPMEYVPLARGQGGPRCPVLLAPSLTVHETAKGATAQQQADIATRRRRRLRAIGQWRWFKLAAVSSFTFVEAMGWKFAGKLIADSLGFTRLESHPAERGIDDAALARLAPDITPSTANDRATGMPLETRIALAEGALRAMSLRQQFARVVLFVGHGASSVNNPHASGLDCGACGGHAGDANARVAAAVLNDRQVRQALARRGTVIPDETHFLGALHDTTTDQVTIFDTDGLPATHADDLARLQAALAEAGRLTRQERAAILTLHDRRPVERQLLARSRDWSEVRPEWGLAGCAAYIIAPRSRTAGIDLAGRAFLNSYDWQRDDGFKTLESIMTAPMIVGAWISLQYYGSTVDNRVFGSGNKVLHNVVGKLGVLEGNGGDLRTGLPWQSLHDGERYVHEPLRLSVVIAAPLDAINAIVARHEAVRHLFDHGWAHLFAFGDKPGSMHRYTGHLTWEDAA</sequence>
<evidence type="ECO:0000256" key="3">
    <source>
        <dbReference type="ARBA" id="ARBA00022723"/>
    </source>
</evidence>
<dbReference type="PANTHER" id="PTHR38344:SF1">
    <property type="entry name" value="INORGANIC CARBON TRANSPORTER SUBUNIT DABA-RELATED"/>
    <property type="match status" value="1"/>
</dbReference>